<keyword evidence="3" id="KW-1185">Reference proteome</keyword>
<comment type="caution">
    <text evidence="2">The sequence shown here is derived from an EMBL/GenBank/DDBJ whole genome shotgun (WGS) entry which is preliminary data.</text>
</comment>
<sequence length="133" mass="15195">MYAITLICEEGCQWKPKTRTSAFLTSVPRCSQPGTTRKSSLTYQMGLGMARAVACLRSRKEPRPPPCRESRQEFNSQAKGPEPFHTCMDCPSFRMKKRLLAAGNETVIGIEIRLRPQVKWSWSTMSATYRWAF</sequence>
<organism evidence="2 3">
    <name type="scientific">Zosterops borbonicus</name>
    <dbReference type="NCBI Taxonomy" id="364589"/>
    <lineage>
        <taxon>Eukaryota</taxon>
        <taxon>Metazoa</taxon>
        <taxon>Chordata</taxon>
        <taxon>Craniata</taxon>
        <taxon>Vertebrata</taxon>
        <taxon>Euteleostomi</taxon>
        <taxon>Archelosauria</taxon>
        <taxon>Archosauria</taxon>
        <taxon>Dinosauria</taxon>
        <taxon>Saurischia</taxon>
        <taxon>Theropoda</taxon>
        <taxon>Coelurosauria</taxon>
        <taxon>Aves</taxon>
        <taxon>Neognathae</taxon>
        <taxon>Neoaves</taxon>
        <taxon>Telluraves</taxon>
        <taxon>Australaves</taxon>
        <taxon>Passeriformes</taxon>
        <taxon>Sylvioidea</taxon>
        <taxon>Zosteropidae</taxon>
        <taxon>Zosterops</taxon>
    </lineage>
</organism>
<reference evidence="2" key="1">
    <citation type="submission" date="2019-04" db="EMBL/GenBank/DDBJ databases">
        <title>Genome assembly of Zosterops borbonicus 15179.</title>
        <authorList>
            <person name="Leroy T."/>
            <person name="Anselmetti Y."/>
            <person name="Tilak M.-K."/>
            <person name="Nabholz B."/>
        </authorList>
    </citation>
    <scope>NUCLEOTIDE SEQUENCE</scope>
    <source>
        <strain evidence="2">HGM_15179</strain>
        <tissue evidence="2">Muscle</tissue>
    </source>
</reference>
<evidence type="ECO:0000313" key="3">
    <source>
        <dbReference type="Proteomes" id="UP000796761"/>
    </source>
</evidence>
<dbReference type="AlphaFoldDB" id="A0A8K1GQG9"/>
<dbReference type="Proteomes" id="UP000796761">
    <property type="component" value="Unassembled WGS sequence"/>
</dbReference>
<feature type="region of interest" description="Disordered" evidence="1">
    <location>
        <begin position="60"/>
        <end position="80"/>
    </location>
</feature>
<evidence type="ECO:0000313" key="2">
    <source>
        <dbReference type="EMBL" id="TRZ23361.1"/>
    </source>
</evidence>
<protein>
    <submittedName>
        <fullName evidence="2">Uncharacterized protein</fullName>
    </submittedName>
</protein>
<feature type="compositionally biased region" description="Basic and acidic residues" evidence="1">
    <location>
        <begin position="60"/>
        <end position="72"/>
    </location>
</feature>
<gene>
    <name evidence="2" type="ORF">HGM15179_003778</name>
</gene>
<dbReference type="EMBL" id="SWJQ01000075">
    <property type="protein sequence ID" value="TRZ23361.1"/>
    <property type="molecule type" value="Genomic_DNA"/>
</dbReference>
<evidence type="ECO:0000256" key="1">
    <source>
        <dbReference type="SAM" id="MobiDB-lite"/>
    </source>
</evidence>
<proteinExistence type="predicted"/>
<name>A0A8K1GQG9_9PASS</name>
<accession>A0A8K1GQG9</accession>